<feature type="compositionally biased region" description="Acidic residues" evidence="3">
    <location>
        <begin position="656"/>
        <end position="667"/>
    </location>
</feature>
<feature type="compositionally biased region" description="Pro residues" evidence="3">
    <location>
        <begin position="428"/>
        <end position="437"/>
    </location>
</feature>
<dbReference type="GeneID" id="64603323"/>
<feature type="compositionally biased region" description="Basic residues" evidence="3">
    <location>
        <begin position="612"/>
        <end position="634"/>
    </location>
</feature>
<evidence type="ECO:0000313" key="5">
    <source>
        <dbReference type="EMBL" id="KAG1800259.1"/>
    </source>
</evidence>
<dbReference type="EMBL" id="JABBWE010000009">
    <property type="protein sequence ID" value="KAG1800259.1"/>
    <property type="molecule type" value="Genomic_DNA"/>
</dbReference>
<evidence type="ECO:0000259" key="4">
    <source>
        <dbReference type="Pfam" id="PF13934"/>
    </source>
</evidence>
<evidence type="ECO:0000256" key="1">
    <source>
        <dbReference type="ARBA" id="ARBA00004123"/>
    </source>
</evidence>
<feature type="domain" description="ELYS-like" evidence="4">
    <location>
        <begin position="54"/>
        <end position="265"/>
    </location>
</feature>
<feature type="compositionally biased region" description="Low complexity" evidence="3">
    <location>
        <begin position="731"/>
        <end position="745"/>
    </location>
</feature>
<protein>
    <submittedName>
        <fullName evidence="5">Nuclear pore complex assembly-domain-containing protein</fullName>
    </submittedName>
</protein>
<dbReference type="RefSeq" id="XP_041164245.1">
    <property type="nucleotide sequence ID" value="XM_041309559.1"/>
</dbReference>
<keyword evidence="2" id="KW-0539">Nucleus</keyword>
<accession>A0A9P7J318</accession>
<feature type="region of interest" description="Disordered" evidence="3">
    <location>
        <begin position="344"/>
        <end position="441"/>
    </location>
</feature>
<dbReference type="GO" id="GO:0005634">
    <property type="term" value="C:nucleus"/>
    <property type="evidence" value="ECO:0007669"/>
    <property type="project" value="UniProtKB-SubCell"/>
</dbReference>
<dbReference type="Pfam" id="PF13934">
    <property type="entry name" value="ELYS"/>
    <property type="match status" value="1"/>
</dbReference>
<proteinExistence type="predicted"/>
<feature type="compositionally biased region" description="Low complexity" evidence="3">
    <location>
        <begin position="702"/>
        <end position="714"/>
    </location>
</feature>
<dbReference type="AlphaFoldDB" id="A0A9P7J318"/>
<sequence>MKWSGVFITSSMDVDDSNMVQNWLLLFGTPHQFPWTTTRSAEIESRRAQMADVLIFDVLLIRGGIRQPDMLYPPTDLHSLRRLLDVINGSSYDSLKKDCLVYILLKWFQDGREATYAEERCIPPQFVSLADAYWHLDTGIHVEKAVSILSDARLNRDYASKIMQALSLSEDPSPLIVKYVRTAKPPLMEPDDIDMYALALANSSLWDAWQFQRTFPDSSDTRTRLLNKLLEWCLSPKPRSGPLAQLVAFPLSPPEQSLLHAYALKPPHDIPAASIAIVQDLVCVRLVQSGEYLAAIQLDRQFSTVGSAGAEGVKVGRERKKIMDDILGNMTFVERTMMEGLLNQPSTLAPAPTPQAAKTAPPKPRAPLGDLSMSWEEIPSASSLNGASPSRPNSLTPRIPDRHTSFSSSGRFEPKPSLAGSISGSFLPSPPQKPPAVSPFGQLPLRKPVAAPPVPLVGQSGIKFAHSTALSKTTYASSAPTTSLFEKTGSAKQAPNAFYKPPPVSTGTSRALPTEDVPTRPHSHRADDISMESDDDNAFIIHEDGDVSSMPDDMDDEPELGFSVFGNKNSPEQRTRAPASKQVETKKRAPPGAFYDEDEDESDACSPLKSAVPRHRGARRPQPRARSPSPRRKPVSSWKDNIKGPALAQTIPGSLLDDDEDRDEDDITPLPPPRTARKTRTSTSIKVKPVKDEKTPARRSSRLSTTSSVLSVSPEPSPPSVKATKPRKSTRNSTTGTGSATATRSSSRRKTVKG</sequence>
<dbReference type="OrthoDB" id="20729at2759"/>
<comment type="caution">
    <text evidence="5">The sequence shown here is derived from an EMBL/GenBank/DDBJ whole genome shotgun (WGS) entry which is preliminary data.</text>
</comment>
<comment type="subcellular location">
    <subcellularLocation>
        <location evidence="1">Nucleus</location>
    </subcellularLocation>
</comment>
<reference evidence="5" key="1">
    <citation type="journal article" date="2020" name="New Phytol.">
        <title>Comparative genomics reveals dynamic genome evolution in host specialist ectomycorrhizal fungi.</title>
        <authorList>
            <person name="Lofgren L.A."/>
            <person name="Nguyen N.H."/>
            <person name="Vilgalys R."/>
            <person name="Ruytinx J."/>
            <person name="Liao H.L."/>
            <person name="Branco S."/>
            <person name="Kuo A."/>
            <person name="LaButti K."/>
            <person name="Lipzen A."/>
            <person name="Andreopoulos W."/>
            <person name="Pangilinan J."/>
            <person name="Riley R."/>
            <person name="Hundley H."/>
            <person name="Na H."/>
            <person name="Barry K."/>
            <person name="Grigoriev I.V."/>
            <person name="Stajich J.E."/>
            <person name="Kennedy P.G."/>
        </authorList>
    </citation>
    <scope>NUCLEOTIDE SEQUENCE</scope>
    <source>
        <strain evidence="5">S12</strain>
    </source>
</reference>
<dbReference type="Proteomes" id="UP000719766">
    <property type="component" value="Unassembled WGS sequence"/>
</dbReference>
<name>A0A9P7J318_9AGAM</name>
<evidence type="ECO:0000313" key="6">
    <source>
        <dbReference type="Proteomes" id="UP000719766"/>
    </source>
</evidence>
<dbReference type="InterPro" id="IPR025151">
    <property type="entry name" value="ELYS_dom"/>
</dbReference>
<evidence type="ECO:0000256" key="2">
    <source>
        <dbReference type="ARBA" id="ARBA00023242"/>
    </source>
</evidence>
<organism evidence="5 6">
    <name type="scientific">Suillus plorans</name>
    <dbReference type="NCBI Taxonomy" id="116603"/>
    <lineage>
        <taxon>Eukaryota</taxon>
        <taxon>Fungi</taxon>
        <taxon>Dikarya</taxon>
        <taxon>Basidiomycota</taxon>
        <taxon>Agaricomycotina</taxon>
        <taxon>Agaricomycetes</taxon>
        <taxon>Agaricomycetidae</taxon>
        <taxon>Boletales</taxon>
        <taxon>Suillineae</taxon>
        <taxon>Suillaceae</taxon>
        <taxon>Suillus</taxon>
    </lineage>
</organism>
<feature type="region of interest" description="Disordered" evidence="3">
    <location>
        <begin position="486"/>
        <end position="754"/>
    </location>
</feature>
<feature type="compositionally biased region" description="Polar residues" evidence="3">
    <location>
        <begin position="380"/>
        <end position="396"/>
    </location>
</feature>
<evidence type="ECO:0000256" key="3">
    <source>
        <dbReference type="SAM" id="MobiDB-lite"/>
    </source>
</evidence>
<keyword evidence="6" id="KW-1185">Reference proteome</keyword>
<gene>
    <name evidence="5" type="ORF">HD556DRAFT_1534153</name>
</gene>